<dbReference type="SUPFAM" id="SSF56300">
    <property type="entry name" value="Metallo-dependent phosphatases"/>
    <property type="match status" value="1"/>
</dbReference>
<dbReference type="Pfam" id="PF09423">
    <property type="entry name" value="PhoD"/>
    <property type="match status" value="1"/>
</dbReference>
<dbReference type="PANTHER" id="PTHR33987:SF1">
    <property type="entry name" value="CALCINEURIN-LIKE METALLO-PHOSPHOESTERASE SUPERFAMILY PROTEIN"/>
    <property type="match status" value="1"/>
</dbReference>
<name>A0A2Z4LNL5_9FLAO</name>
<accession>A0A2Z4LNL5</accession>
<dbReference type="EC" id="3.1.3.1" evidence="2"/>
<organism evidence="2 3">
    <name type="scientific">Flagellimonas maritima</name>
    <dbReference type="NCBI Taxonomy" id="1383885"/>
    <lineage>
        <taxon>Bacteria</taxon>
        <taxon>Pseudomonadati</taxon>
        <taxon>Bacteroidota</taxon>
        <taxon>Flavobacteriia</taxon>
        <taxon>Flavobacteriales</taxon>
        <taxon>Flavobacteriaceae</taxon>
        <taxon>Flagellimonas</taxon>
    </lineage>
</organism>
<feature type="domain" description="PhoD-like phosphatase metallophosphatase" evidence="1">
    <location>
        <begin position="44"/>
        <end position="274"/>
    </location>
</feature>
<dbReference type="KEGG" id="spon:HME9304_00317"/>
<dbReference type="InterPro" id="IPR018946">
    <property type="entry name" value="PhoD-like_MPP"/>
</dbReference>
<evidence type="ECO:0000313" key="3">
    <source>
        <dbReference type="Proteomes" id="UP000248536"/>
    </source>
</evidence>
<sequence>MRNVFFLSFIIVSFFACKSKQNIPYPAKPESKESNAVFTIAFGSCNKQNETNPFWDDILHQNPDVWIWGGDNIYADTKDMDELKSMYAQQTENEGYKKLTEAIPVIGTWDDHDYGLNDAGREFSMKKESQQQFLDFMQVPKNSERRNQEGVYASHIYETDKGQIKIFVLDTRYFRSPLEADPDPDRRYKLNTDADDTILGKKQWNWLQEELKSSSADFNLIVTSIQFLSGQHGFESWSNFPKEVEKLNSLITESGAKGVIILSGDRHISEFSKTTLKGMEYPLIDFTSSGLTHFYASYKGEPNKFRVGDVTKVQSFGVIELDLENKKATLKIMGEDNSIFQELKQTY</sequence>
<dbReference type="Proteomes" id="UP000248536">
    <property type="component" value="Chromosome"/>
</dbReference>
<protein>
    <submittedName>
        <fullName evidence="2">Alkaline phosphatase</fullName>
        <ecNumber evidence="2">3.1.3.1</ecNumber>
    </submittedName>
</protein>
<dbReference type="Gene3D" id="3.60.21.70">
    <property type="entry name" value="PhoD-like phosphatase"/>
    <property type="match status" value="1"/>
</dbReference>
<evidence type="ECO:0000313" key="2">
    <source>
        <dbReference type="EMBL" id="AWX43329.1"/>
    </source>
</evidence>
<dbReference type="InterPro" id="IPR029052">
    <property type="entry name" value="Metallo-depent_PP-like"/>
</dbReference>
<dbReference type="GO" id="GO:0004035">
    <property type="term" value="F:alkaline phosphatase activity"/>
    <property type="evidence" value="ECO:0007669"/>
    <property type="project" value="UniProtKB-EC"/>
</dbReference>
<keyword evidence="2" id="KW-0378">Hydrolase</keyword>
<dbReference type="AlphaFoldDB" id="A0A2Z4LNL5"/>
<dbReference type="OrthoDB" id="9763616at2"/>
<dbReference type="PANTHER" id="PTHR33987">
    <property type="entry name" value="CALCINEURIN-LIKE METALLO-PHOSPHOESTERASE SUPERFAMILY PROTEIN"/>
    <property type="match status" value="1"/>
</dbReference>
<dbReference type="RefSeq" id="WP_112376919.1">
    <property type="nucleotide sequence ID" value="NZ_CP030104.1"/>
</dbReference>
<gene>
    <name evidence="2" type="primary">phoD</name>
    <name evidence="2" type="ORF">HME9304_00317</name>
</gene>
<dbReference type="PROSITE" id="PS51257">
    <property type="entry name" value="PROKAR_LIPOPROTEIN"/>
    <property type="match status" value="1"/>
</dbReference>
<dbReference type="CDD" id="cd07389">
    <property type="entry name" value="MPP_PhoD"/>
    <property type="match status" value="1"/>
</dbReference>
<proteinExistence type="predicted"/>
<reference evidence="2 3" key="1">
    <citation type="submission" date="2018-06" db="EMBL/GenBank/DDBJ databases">
        <title>Spongiibacterium sp. HME9304 Genome sequencing and assembly.</title>
        <authorList>
            <person name="Kang H."/>
            <person name="Kim H."/>
            <person name="Joh K."/>
        </authorList>
    </citation>
    <scope>NUCLEOTIDE SEQUENCE [LARGE SCALE GENOMIC DNA]</scope>
    <source>
        <strain evidence="2 3">HME9304</strain>
    </source>
</reference>
<dbReference type="InterPro" id="IPR038607">
    <property type="entry name" value="PhoD-like_sf"/>
</dbReference>
<dbReference type="EMBL" id="CP030104">
    <property type="protein sequence ID" value="AWX43329.1"/>
    <property type="molecule type" value="Genomic_DNA"/>
</dbReference>
<evidence type="ECO:0000259" key="1">
    <source>
        <dbReference type="Pfam" id="PF09423"/>
    </source>
</evidence>
<keyword evidence="3" id="KW-1185">Reference proteome</keyword>